<sequence length="613" mass="69345">MNQIDTTERLQKLRNLMKKHDIQAYIIPSEDAHQSEYISDCDKRREFISGFNGSAGLVIVTQGKAGDFACLWTDGRYHLQASKQLDKNWTLMKSGLADVPTKEKWLIDTLPNKAKVAIDPKLISISESEALSKKLSESPKQLQLVTNIKENLVDQVWSDRPAQPNGKLIPLGIEYTGKSINDKLADLRKVFEEKDIDGYILTALDEIAWLFNIRGSDVEYNPVFYSFAAITKTDAVLYTGNGKIPKEIYTHLGSSVRVRPYDVVYEELKEFSNLESIKNLWVSDKCNLALYEALGGSKKTKVVKSPLSLPKAIKNEVELNGFRECNRYDISALVKYFAWLENELCVKNNTELTEFAAAEKLEEFRSKLPKFMGLSFETISSTGPNGAIIHYSPTKEQCNIIDKDQFYLCDSGGQYLNGTTDVTRTVHFGQPSDLEKDCYTRVLKGHIGIDTIIFPKGTTGFQLDVVARKALWQVGLDYLHGTGHGVGHFLNVHEGPQGFGSRPAYNEVALQPGMIVTNEPGFYLDGQFGIRTESMVIIVKKDLPNNFANKDYYGCERITFFPVQTKCIKREIMDQSEIDWVNNYNKECWEKISPLLLDDQLALDWLKRETLAI</sequence>
<dbReference type="Proteomes" id="UP000193719">
    <property type="component" value="Unassembled WGS sequence"/>
</dbReference>
<dbReference type="Pfam" id="PF16188">
    <property type="entry name" value="Peptidase_M24_C"/>
    <property type="match status" value="1"/>
</dbReference>
<evidence type="ECO:0000256" key="5">
    <source>
        <dbReference type="ARBA" id="ARBA00023211"/>
    </source>
</evidence>
<evidence type="ECO:0000259" key="7">
    <source>
        <dbReference type="Pfam" id="PF01321"/>
    </source>
</evidence>
<accession>A0A1Y1V3G2</accession>
<protein>
    <submittedName>
        <fullName evidence="9">Creatinase/aminopeptidase</fullName>
    </submittedName>
</protein>
<dbReference type="STRING" id="1754191.A0A1Y1V3G2"/>
<reference evidence="9 10" key="2">
    <citation type="submission" date="2016-08" db="EMBL/GenBank/DDBJ databases">
        <title>Pervasive Adenine N6-methylation of Active Genes in Fungi.</title>
        <authorList>
            <consortium name="DOE Joint Genome Institute"/>
            <person name="Mondo S.J."/>
            <person name="Dannebaum R.O."/>
            <person name="Kuo R.C."/>
            <person name="Labutti K."/>
            <person name="Haridas S."/>
            <person name="Kuo A."/>
            <person name="Salamov A."/>
            <person name="Ahrendt S.R."/>
            <person name="Lipzen A."/>
            <person name="Sullivan W."/>
            <person name="Andreopoulos W.B."/>
            <person name="Clum A."/>
            <person name="Lindquist E."/>
            <person name="Daum C."/>
            <person name="Ramamoorthy G.K."/>
            <person name="Gryganskyi A."/>
            <person name="Culley D."/>
            <person name="Magnuson J.K."/>
            <person name="James T.Y."/>
            <person name="O'Malley M.A."/>
            <person name="Stajich J.E."/>
            <person name="Spatafora J.W."/>
            <person name="Visel A."/>
            <person name="Grigoriev I.V."/>
        </authorList>
    </citation>
    <scope>NUCLEOTIDE SEQUENCE [LARGE SCALE GENOMIC DNA]</scope>
    <source>
        <strain evidence="10">finn</strain>
    </source>
</reference>
<dbReference type="GO" id="GO:0070006">
    <property type="term" value="F:metalloaminopeptidase activity"/>
    <property type="evidence" value="ECO:0007669"/>
    <property type="project" value="InterPro"/>
</dbReference>
<dbReference type="SUPFAM" id="SSF55920">
    <property type="entry name" value="Creatinase/aminopeptidase"/>
    <property type="match status" value="1"/>
</dbReference>
<evidence type="ECO:0000256" key="2">
    <source>
        <dbReference type="ARBA" id="ARBA00008766"/>
    </source>
</evidence>
<evidence type="ECO:0000256" key="4">
    <source>
        <dbReference type="ARBA" id="ARBA00022801"/>
    </source>
</evidence>
<dbReference type="Pfam" id="PF16189">
    <property type="entry name" value="Creatinase_N_2"/>
    <property type="match status" value="1"/>
</dbReference>
<proteinExistence type="inferred from homology"/>
<dbReference type="Gene3D" id="3.40.350.10">
    <property type="entry name" value="Creatinase/prolidase N-terminal domain"/>
    <property type="match status" value="2"/>
</dbReference>
<evidence type="ECO:0000256" key="3">
    <source>
        <dbReference type="ARBA" id="ARBA00022723"/>
    </source>
</evidence>
<dbReference type="InterPro" id="IPR000587">
    <property type="entry name" value="Creatinase_N"/>
</dbReference>
<feature type="domain" description="Peptidase M24" evidence="6">
    <location>
        <begin position="322"/>
        <end position="538"/>
    </location>
</feature>
<evidence type="ECO:0000259" key="6">
    <source>
        <dbReference type="Pfam" id="PF00557"/>
    </source>
</evidence>
<keyword evidence="3" id="KW-0479">Metal-binding</keyword>
<dbReference type="AlphaFoldDB" id="A0A1Y1V3G2"/>
<dbReference type="FunFam" id="3.40.350.10:FF:000003">
    <property type="entry name" value="Xaa-pro aminopeptidase P"/>
    <property type="match status" value="1"/>
</dbReference>
<organism evidence="9 10">
    <name type="scientific">Piromyces finnis</name>
    <dbReference type="NCBI Taxonomy" id="1754191"/>
    <lineage>
        <taxon>Eukaryota</taxon>
        <taxon>Fungi</taxon>
        <taxon>Fungi incertae sedis</taxon>
        <taxon>Chytridiomycota</taxon>
        <taxon>Chytridiomycota incertae sedis</taxon>
        <taxon>Neocallimastigomycetes</taxon>
        <taxon>Neocallimastigales</taxon>
        <taxon>Neocallimastigaceae</taxon>
        <taxon>Piromyces</taxon>
    </lineage>
</organism>
<comment type="cofactor">
    <cofactor evidence="1">
        <name>Mn(2+)</name>
        <dbReference type="ChEBI" id="CHEBI:29035"/>
    </cofactor>
</comment>
<reference evidence="9 10" key="1">
    <citation type="submission" date="2016-08" db="EMBL/GenBank/DDBJ databases">
        <title>Genomes of anaerobic fungi encode conserved fungal cellulosomes for biomass hydrolysis.</title>
        <authorList>
            <consortium name="DOE Joint Genome Institute"/>
            <person name="Haitjema C.H."/>
            <person name="Gilmore S.P."/>
            <person name="Henske J.K."/>
            <person name="Solomon K.V."/>
            <person name="De Groot R."/>
            <person name="Kuo A."/>
            <person name="Mondo S.J."/>
            <person name="Salamov A.A."/>
            <person name="Labutti K."/>
            <person name="Zhao Z."/>
            <person name="Chiniquy J."/>
            <person name="Barry K."/>
            <person name="Brewer H.M."/>
            <person name="Purvine S.O."/>
            <person name="Wright A.T."/>
            <person name="Boxma B."/>
            <person name="Van Alen T."/>
            <person name="Hackstein J.H."/>
            <person name="Baker S.E."/>
            <person name="Grigoriev I.V."/>
            <person name="O'Malley M.A."/>
        </authorList>
    </citation>
    <scope>NUCLEOTIDE SEQUENCE [LARGE SCALE GENOMIC DNA]</scope>
    <source>
        <strain evidence="10">finn</strain>
    </source>
</reference>
<dbReference type="InterPro" id="IPR036005">
    <property type="entry name" value="Creatinase/aminopeptidase-like"/>
</dbReference>
<evidence type="ECO:0000259" key="8">
    <source>
        <dbReference type="Pfam" id="PF16188"/>
    </source>
</evidence>
<dbReference type="GO" id="GO:0046872">
    <property type="term" value="F:metal ion binding"/>
    <property type="evidence" value="ECO:0007669"/>
    <property type="project" value="UniProtKB-KW"/>
</dbReference>
<keyword evidence="10" id="KW-1185">Reference proteome</keyword>
<comment type="similarity">
    <text evidence="2">Belongs to the peptidase M24B family.</text>
</comment>
<dbReference type="GO" id="GO:0005737">
    <property type="term" value="C:cytoplasm"/>
    <property type="evidence" value="ECO:0007669"/>
    <property type="project" value="UniProtKB-ARBA"/>
</dbReference>
<keyword evidence="9" id="KW-0645">Protease</keyword>
<feature type="domain" description="Peptidase M24 C-terminal" evidence="8">
    <location>
        <begin position="552"/>
        <end position="612"/>
    </location>
</feature>
<evidence type="ECO:0000313" key="9">
    <source>
        <dbReference type="EMBL" id="ORX46408.1"/>
    </source>
</evidence>
<dbReference type="PANTHER" id="PTHR43763">
    <property type="entry name" value="XAA-PRO AMINOPEPTIDASE 1"/>
    <property type="match status" value="1"/>
</dbReference>
<dbReference type="FunFam" id="3.90.230.10:FF:000007">
    <property type="entry name" value="Xaa-Pro aminopeptidase P"/>
    <property type="match status" value="1"/>
</dbReference>
<dbReference type="PANTHER" id="PTHR43763:SF6">
    <property type="entry name" value="XAA-PRO AMINOPEPTIDASE 1"/>
    <property type="match status" value="1"/>
</dbReference>
<dbReference type="OrthoDB" id="9995434at2759"/>
<dbReference type="InterPro" id="IPR029149">
    <property type="entry name" value="Creatin/AminoP/Spt16_N"/>
</dbReference>
<keyword evidence="5" id="KW-0464">Manganese</keyword>
<gene>
    <name evidence="9" type="ORF">BCR36DRAFT_372238</name>
</gene>
<evidence type="ECO:0000313" key="10">
    <source>
        <dbReference type="Proteomes" id="UP000193719"/>
    </source>
</evidence>
<dbReference type="SUPFAM" id="SSF53092">
    <property type="entry name" value="Creatinase/prolidase N-terminal domain"/>
    <property type="match status" value="1"/>
</dbReference>
<keyword evidence="4" id="KW-0378">Hydrolase</keyword>
<comment type="caution">
    <text evidence="9">The sequence shown here is derived from an EMBL/GenBank/DDBJ whole genome shotgun (WGS) entry which is preliminary data.</text>
</comment>
<dbReference type="Gene3D" id="3.90.230.10">
    <property type="entry name" value="Creatinase/methionine aminopeptidase superfamily"/>
    <property type="match status" value="1"/>
</dbReference>
<dbReference type="InterPro" id="IPR000994">
    <property type="entry name" value="Pept_M24"/>
</dbReference>
<dbReference type="Pfam" id="PF01321">
    <property type="entry name" value="Creatinase_N"/>
    <property type="match status" value="1"/>
</dbReference>
<dbReference type="InterPro" id="IPR033740">
    <property type="entry name" value="Pept_M24B"/>
</dbReference>
<dbReference type="InterPro" id="IPR050422">
    <property type="entry name" value="X-Pro_aminopeptidase_P"/>
</dbReference>
<dbReference type="InterPro" id="IPR032416">
    <property type="entry name" value="Peptidase_M24_C"/>
</dbReference>
<dbReference type="CDD" id="cd01085">
    <property type="entry name" value="APP"/>
    <property type="match status" value="1"/>
</dbReference>
<evidence type="ECO:0000256" key="1">
    <source>
        <dbReference type="ARBA" id="ARBA00001936"/>
    </source>
</evidence>
<dbReference type="Pfam" id="PF00557">
    <property type="entry name" value="Peptidase_M24"/>
    <property type="match status" value="1"/>
</dbReference>
<keyword evidence="9" id="KW-0031">Aminopeptidase</keyword>
<feature type="domain" description="Creatinase N-terminal" evidence="7">
    <location>
        <begin position="9"/>
        <end position="138"/>
    </location>
</feature>
<dbReference type="EMBL" id="MCFH01000035">
    <property type="protein sequence ID" value="ORX46408.1"/>
    <property type="molecule type" value="Genomic_DNA"/>
</dbReference>
<name>A0A1Y1V3G2_9FUNG</name>